<sequence>MTAHGPPLVCIKAVLSSPLKIKPAKDIPCWHITGVRQKPQSQSCKFSPKRCGRAALKCQLVRRLGSLLVQTHTQAIRTCLGIQEHSTLTIRCSCATKRRPNMSEAAGSLTAAARHQPRLPCDHLANNSGLMFGPHTSCDTSWMDSDTSLGRSVIING</sequence>
<name>A0A5B7E9J6_PORTR</name>
<protein>
    <submittedName>
        <fullName evidence="1">Uncharacterized protein</fullName>
    </submittedName>
</protein>
<organism evidence="1 2">
    <name type="scientific">Portunus trituberculatus</name>
    <name type="common">Swimming crab</name>
    <name type="synonym">Neptunus trituberculatus</name>
    <dbReference type="NCBI Taxonomy" id="210409"/>
    <lineage>
        <taxon>Eukaryota</taxon>
        <taxon>Metazoa</taxon>
        <taxon>Ecdysozoa</taxon>
        <taxon>Arthropoda</taxon>
        <taxon>Crustacea</taxon>
        <taxon>Multicrustacea</taxon>
        <taxon>Malacostraca</taxon>
        <taxon>Eumalacostraca</taxon>
        <taxon>Eucarida</taxon>
        <taxon>Decapoda</taxon>
        <taxon>Pleocyemata</taxon>
        <taxon>Brachyura</taxon>
        <taxon>Eubrachyura</taxon>
        <taxon>Portunoidea</taxon>
        <taxon>Portunidae</taxon>
        <taxon>Portuninae</taxon>
        <taxon>Portunus</taxon>
    </lineage>
</organism>
<evidence type="ECO:0000313" key="1">
    <source>
        <dbReference type="EMBL" id="MPC29464.1"/>
    </source>
</evidence>
<dbReference type="Proteomes" id="UP000324222">
    <property type="component" value="Unassembled WGS sequence"/>
</dbReference>
<proteinExistence type="predicted"/>
<gene>
    <name evidence="1" type="ORF">E2C01_022699</name>
</gene>
<dbReference type="AlphaFoldDB" id="A0A5B7E9J6"/>
<accession>A0A5B7E9J6</accession>
<reference evidence="1 2" key="1">
    <citation type="submission" date="2019-05" db="EMBL/GenBank/DDBJ databases">
        <title>Another draft genome of Portunus trituberculatus and its Hox gene families provides insights of decapod evolution.</title>
        <authorList>
            <person name="Jeong J.-H."/>
            <person name="Song I."/>
            <person name="Kim S."/>
            <person name="Choi T."/>
            <person name="Kim D."/>
            <person name="Ryu S."/>
            <person name="Kim W."/>
        </authorList>
    </citation>
    <scope>NUCLEOTIDE SEQUENCE [LARGE SCALE GENOMIC DNA]</scope>
    <source>
        <tissue evidence="1">Muscle</tissue>
    </source>
</reference>
<evidence type="ECO:0000313" key="2">
    <source>
        <dbReference type="Proteomes" id="UP000324222"/>
    </source>
</evidence>
<comment type="caution">
    <text evidence="1">The sequence shown here is derived from an EMBL/GenBank/DDBJ whole genome shotgun (WGS) entry which is preliminary data.</text>
</comment>
<dbReference type="EMBL" id="VSRR010002075">
    <property type="protein sequence ID" value="MPC29464.1"/>
    <property type="molecule type" value="Genomic_DNA"/>
</dbReference>
<keyword evidence="2" id="KW-1185">Reference proteome</keyword>